<comment type="cofactor">
    <cofactor evidence="1">
        <name>[4Fe-4S] cluster</name>
        <dbReference type="ChEBI" id="CHEBI:49883"/>
    </cofactor>
</comment>
<dbReference type="InterPro" id="IPR006638">
    <property type="entry name" value="Elp3/MiaA/NifB-like_rSAM"/>
</dbReference>
<dbReference type="InterPro" id="IPR034466">
    <property type="entry name" value="Methyltransferase_Class_B"/>
</dbReference>
<dbReference type="AlphaFoldDB" id="C0QA89"/>
<dbReference type="SUPFAM" id="SSF102114">
    <property type="entry name" value="Radical SAM enzymes"/>
    <property type="match status" value="1"/>
</dbReference>
<dbReference type="GO" id="GO:0005829">
    <property type="term" value="C:cytosol"/>
    <property type="evidence" value="ECO:0007669"/>
    <property type="project" value="TreeGrafter"/>
</dbReference>
<dbReference type="PANTHER" id="PTHR43409">
    <property type="entry name" value="ANAEROBIC MAGNESIUM-PROTOPORPHYRIN IX MONOMETHYL ESTER CYCLASE-RELATED"/>
    <property type="match status" value="1"/>
</dbReference>
<keyword evidence="5" id="KW-0411">Iron-sulfur</keyword>
<evidence type="ECO:0000256" key="4">
    <source>
        <dbReference type="ARBA" id="ARBA00023004"/>
    </source>
</evidence>
<dbReference type="InterPro" id="IPR006158">
    <property type="entry name" value="Cobalamin-bd"/>
</dbReference>
<dbReference type="InterPro" id="IPR051198">
    <property type="entry name" value="BchE-like"/>
</dbReference>
<dbReference type="Pfam" id="PF04055">
    <property type="entry name" value="Radical_SAM"/>
    <property type="match status" value="1"/>
</dbReference>
<accession>C0QA89</accession>
<evidence type="ECO:0000259" key="6">
    <source>
        <dbReference type="PROSITE" id="PS51332"/>
    </source>
</evidence>
<dbReference type="Proteomes" id="UP000000442">
    <property type="component" value="Chromosome"/>
</dbReference>
<dbReference type="PROSITE" id="PS51332">
    <property type="entry name" value="B12_BINDING"/>
    <property type="match status" value="1"/>
</dbReference>
<dbReference type="STRING" id="177437.HRM2_15650"/>
<evidence type="ECO:0000256" key="5">
    <source>
        <dbReference type="ARBA" id="ARBA00023014"/>
    </source>
</evidence>
<feature type="domain" description="Radical SAM core" evidence="7">
    <location>
        <begin position="189"/>
        <end position="422"/>
    </location>
</feature>
<reference evidence="8 9" key="1">
    <citation type="journal article" date="2009" name="Environ. Microbiol.">
        <title>Genome sequence of Desulfobacterium autotrophicum HRM2, a marine sulfate reducer oxidizing organic carbon completely to carbon dioxide.</title>
        <authorList>
            <person name="Strittmatter A.W."/>
            <person name="Liesegang H."/>
            <person name="Rabus R."/>
            <person name="Decker I."/>
            <person name="Amann J."/>
            <person name="Andres S."/>
            <person name="Henne A."/>
            <person name="Fricke W.F."/>
            <person name="Martinez-Arias R."/>
            <person name="Bartels D."/>
            <person name="Goesmann A."/>
            <person name="Krause L."/>
            <person name="Puehler A."/>
            <person name="Klenk H.P."/>
            <person name="Richter M."/>
            <person name="Schuler M."/>
            <person name="Gloeckner F.O."/>
            <person name="Meyerdierks A."/>
            <person name="Gottschalk G."/>
            <person name="Amann R."/>
        </authorList>
    </citation>
    <scope>NUCLEOTIDE SEQUENCE [LARGE SCALE GENOMIC DNA]</scope>
    <source>
        <strain evidence="9">ATCC 43914 / DSM 3382 / HRM2</strain>
    </source>
</reference>
<dbReference type="SMART" id="SM00729">
    <property type="entry name" value="Elp3"/>
    <property type="match status" value="1"/>
</dbReference>
<keyword evidence="4" id="KW-0408">Iron</keyword>
<dbReference type="SFLD" id="SFLDG01123">
    <property type="entry name" value="methyltransferase_(Class_B)"/>
    <property type="match status" value="1"/>
</dbReference>
<dbReference type="EMBL" id="CP001087">
    <property type="protein sequence ID" value="ACN14674.1"/>
    <property type="molecule type" value="Genomic_DNA"/>
</dbReference>
<dbReference type="HOGENOM" id="CLU_021572_4_5_7"/>
<dbReference type="PANTHER" id="PTHR43409:SF16">
    <property type="entry name" value="SLR0320 PROTEIN"/>
    <property type="match status" value="1"/>
</dbReference>
<name>C0QA89_DESAH</name>
<evidence type="ECO:0000256" key="1">
    <source>
        <dbReference type="ARBA" id="ARBA00001966"/>
    </source>
</evidence>
<protein>
    <submittedName>
        <fullName evidence="8">Radical SAM domain protein (Fe-S oxidoreductase)</fullName>
    </submittedName>
</protein>
<dbReference type="InterPro" id="IPR023404">
    <property type="entry name" value="rSAM_horseshoe"/>
</dbReference>
<evidence type="ECO:0000256" key="3">
    <source>
        <dbReference type="ARBA" id="ARBA00022723"/>
    </source>
</evidence>
<dbReference type="Gene3D" id="3.40.50.280">
    <property type="entry name" value="Cobalamin-binding domain"/>
    <property type="match status" value="1"/>
</dbReference>
<dbReference type="Gene3D" id="3.80.30.20">
    <property type="entry name" value="tm_1862 like domain"/>
    <property type="match status" value="1"/>
</dbReference>
<dbReference type="Pfam" id="PF02310">
    <property type="entry name" value="B12-binding"/>
    <property type="match status" value="1"/>
</dbReference>
<dbReference type="OrthoDB" id="9762608at2"/>
<sequence length="443" mass="49355">MKILLVQLPTSHLGAGEKVYPLGLSRLSSTLPPHHDKEVLDMNIAMDPWPDLKKTIAKFQPDAIALSFRNLDPLAGHQASYLSSLKTGAALARALAPRARILAGGPAFSLFARRLMEEVPELDMGLKGEGEQIFPRLFEPDLDPGNIPGILWRNTAGIVENPMGPMIAMDTLPEIDVNAFSPLSYTQGNAYIAAMGIEGKRGCDLWCGYCLYPFLGGCTMRLRSPSRIVDEMASLNQQFGIKLFHFTDSVVNRPQHHFEALCQELVRRNLDLTWTGFFRENSLTRENLELAQRAGCVAVYFSGDSLTDQGLKLLNKQMTRQDLFDAARLTAENGILTMCHFLLNLPGEGDQERIQTRETLDRILEIHARAGNLGAVIFNHVRLYPGAPMTKRLIKSGSLSPDTDLLYPVYHNPEPHGHLLHELEARCHRAGVFSRLKLPMEVQ</sequence>
<dbReference type="GO" id="GO:0046872">
    <property type="term" value="F:metal ion binding"/>
    <property type="evidence" value="ECO:0007669"/>
    <property type="project" value="UniProtKB-KW"/>
</dbReference>
<dbReference type="eggNOG" id="COG1032">
    <property type="taxonomic scope" value="Bacteria"/>
</dbReference>
<dbReference type="CDD" id="cd01335">
    <property type="entry name" value="Radical_SAM"/>
    <property type="match status" value="1"/>
</dbReference>
<dbReference type="GO" id="GO:0031419">
    <property type="term" value="F:cobalamin binding"/>
    <property type="evidence" value="ECO:0007669"/>
    <property type="project" value="InterPro"/>
</dbReference>
<evidence type="ECO:0000259" key="7">
    <source>
        <dbReference type="PROSITE" id="PS51918"/>
    </source>
</evidence>
<dbReference type="PROSITE" id="PS51918">
    <property type="entry name" value="RADICAL_SAM"/>
    <property type="match status" value="1"/>
</dbReference>
<dbReference type="GO" id="GO:0003824">
    <property type="term" value="F:catalytic activity"/>
    <property type="evidence" value="ECO:0007669"/>
    <property type="project" value="InterPro"/>
</dbReference>
<evidence type="ECO:0000313" key="8">
    <source>
        <dbReference type="EMBL" id="ACN14674.1"/>
    </source>
</evidence>
<keyword evidence="2" id="KW-0949">S-adenosyl-L-methionine</keyword>
<dbReference type="GO" id="GO:0051539">
    <property type="term" value="F:4 iron, 4 sulfur cluster binding"/>
    <property type="evidence" value="ECO:0007669"/>
    <property type="project" value="UniProtKB-KW"/>
</dbReference>
<gene>
    <name evidence="8" type="ordered locus">HRM2_15650</name>
</gene>
<dbReference type="RefSeq" id="WP_015903461.1">
    <property type="nucleotide sequence ID" value="NC_012108.1"/>
</dbReference>
<proteinExistence type="predicted"/>
<dbReference type="InterPro" id="IPR007197">
    <property type="entry name" value="rSAM"/>
</dbReference>
<keyword evidence="3" id="KW-0479">Metal-binding</keyword>
<dbReference type="InterPro" id="IPR058240">
    <property type="entry name" value="rSAM_sf"/>
</dbReference>
<evidence type="ECO:0000313" key="9">
    <source>
        <dbReference type="Proteomes" id="UP000000442"/>
    </source>
</evidence>
<evidence type="ECO:0000256" key="2">
    <source>
        <dbReference type="ARBA" id="ARBA00022691"/>
    </source>
</evidence>
<feature type="domain" description="B12-binding" evidence="6">
    <location>
        <begin position="1"/>
        <end position="148"/>
    </location>
</feature>
<dbReference type="SFLD" id="SFLDS00029">
    <property type="entry name" value="Radical_SAM"/>
    <property type="match status" value="1"/>
</dbReference>
<keyword evidence="9" id="KW-1185">Reference proteome</keyword>
<dbReference type="SFLD" id="SFLDG01082">
    <property type="entry name" value="B12-binding_domain_containing"/>
    <property type="match status" value="1"/>
</dbReference>
<organism evidence="8 9">
    <name type="scientific">Desulforapulum autotrophicum (strain ATCC 43914 / DSM 3382 / VKM B-1955 / HRM2)</name>
    <name type="common">Desulfobacterium autotrophicum</name>
    <dbReference type="NCBI Taxonomy" id="177437"/>
    <lineage>
        <taxon>Bacteria</taxon>
        <taxon>Pseudomonadati</taxon>
        <taxon>Thermodesulfobacteriota</taxon>
        <taxon>Desulfobacteria</taxon>
        <taxon>Desulfobacterales</taxon>
        <taxon>Desulfobacteraceae</taxon>
        <taxon>Desulforapulum</taxon>
    </lineage>
</organism>
<dbReference type="KEGG" id="dat:HRM2_15650"/>